<dbReference type="GO" id="GO:0008324">
    <property type="term" value="F:monoatomic cation transmembrane transporter activity"/>
    <property type="evidence" value="ECO:0007669"/>
    <property type="project" value="InterPro"/>
</dbReference>
<evidence type="ECO:0000256" key="7">
    <source>
        <dbReference type="SAM" id="Phobius"/>
    </source>
</evidence>
<evidence type="ECO:0000313" key="8">
    <source>
        <dbReference type="EMBL" id="TET29936.1"/>
    </source>
</evidence>
<feature type="transmembrane region" description="Helical" evidence="7">
    <location>
        <begin position="57"/>
        <end position="76"/>
    </location>
</feature>
<dbReference type="Pfam" id="PF01899">
    <property type="entry name" value="MNHE"/>
    <property type="match status" value="1"/>
</dbReference>
<sequence>MKKLVLFLVSFTAWLVLTWTIYYPALLIGILISIIIGFWFGDLFTQRPRHFFQIKRLLYLLYYIPIFLYYCTLANLDVAYRVLHPYLPIEPGIVKVKTTLKSEVARVALANSITLTPGTMSVALTDDGYIYVHCIKVYSADLKEATQRIVSRFEPILREVFE</sequence>
<dbReference type="GO" id="GO:0005886">
    <property type="term" value="C:plasma membrane"/>
    <property type="evidence" value="ECO:0007669"/>
    <property type="project" value="UniProtKB-SubCell"/>
</dbReference>
<dbReference type="AlphaFoldDB" id="A0A523TI10"/>
<dbReference type="PANTHER" id="PTHR34584">
    <property type="entry name" value="NA(+)/H(+) ANTIPORTER SUBUNIT E1"/>
    <property type="match status" value="1"/>
</dbReference>
<protein>
    <submittedName>
        <fullName evidence="8">Na+/H+ antiporter subunit E</fullName>
    </submittedName>
</protein>
<evidence type="ECO:0000256" key="6">
    <source>
        <dbReference type="ARBA" id="ARBA00023136"/>
    </source>
</evidence>
<dbReference type="InterPro" id="IPR002758">
    <property type="entry name" value="Cation_antiport_E"/>
</dbReference>
<evidence type="ECO:0000256" key="2">
    <source>
        <dbReference type="ARBA" id="ARBA00006228"/>
    </source>
</evidence>
<evidence type="ECO:0000256" key="1">
    <source>
        <dbReference type="ARBA" id="ARBA00004651"/>
    </source>
</evidence>
<dbReference type="Proteomes" id="UP000316517">
    <property type="component" value="Unassembled WGS sequence"/>
</dbReference>
<gene>
    <name evidence="8" type="ORF">E3J68_01160</name>
</gene>
<organism evidence="8 9">
    <name type="scientific">Aerophobetes bacterium</name>
    <dbReference type="NCBI Taxonomy" id="2030807"/>
    <lineage>
        <taxon>Bacteria</taxon>
        <taxon>Candidatus Aerophobota</taxon>
    </lineage>
</organism>
<name>A0A523TI10_UNCAE</name>
<comment type="caution">
    <text evidence="8">The sequence shown here is derived from an EMBL/GenBank/DDBJ whole genome shotgun (WGS) entry which is preliminary data.</text>
</comment>
<reference evidence="8 9" key="1">
    <citation type="submission" date="2019-03" db="EMBL/GenBank/DDBJ databases">
        <title>Metabolic potential of uncultured bacteria and archaea associated with petroleum seepage in deep-sea sediments.</title>
        <authorList>
            <person name="Dong X."/>
            <person name="Hubert C."/>
        </authorList>
    </citation>
    <scope>NUCLEOTIDE SEQUENCE [LARGE SCALE GENOMIC DNA]</scope>
    <source>
        <strain evidence="8">E44_bin3</strain>
    </source>
</reference>
<keyword evidence="6 7" id="KW-0472">Membrane</keyword>
<dbReference type="EMBL" id="SOJT01000056">
    <property type="protein sequence ID" value="TET29936.1"/>
    <property type="molecule type" value="Genomic_DNA"/>
</dbReference>
<keyword evidence="4 7" id="KW-0812">Transmembrane</keyword>
<comment type="subcellular location">
    <subcellularLocation>
        <location evidence="1">Cell membrane</location>
        <topology evidence="1">Multi-pass membrane protein</topology>
    </subcellularLocation>
</comment>
<evidence type="ECO:0000256" key="4">
    <source>
        <dbReference type="ARBA" id="ARBA00022692"/>
    </source>
</evidence>
<evidence type="ECO:0000313" key="9">
    <source>
        <dbReference type="Proteomes" id="UP000316517"/>
    </source>
</evidence>
<dbReference type="PANTHER" id="PTHR34584:SF1">
    <property type="entry name" value="NA(+)_H(+) ANTIPORTER SUBUNIT E1"/>
    <property type="match status" value="1"/>
</dbReference>
<evidence type="ECO:0000256" key="3">
    <source>
        <dbReference type="ARBA" id="ARBA00022475"/>
    </source>
</evidence>
<accession>A0A523TI10</accession>
<evidence type="ECO:0000256" key="5">
    <source>
        <dbReference type="ARBA" id="ARBA00022989"/>
    </source>
</evidence>
<keyword evidence="3" id="KW-1003">Cell membrane</keyword>
<proteinExistence type="inferred from homology"/>
<comment type="similarity">
    <text evidence="2">Belongs to the CPA3 antiporters (TC 2.A.63) subunit E family.</text>
</comment>
<keyword evidence="5 7" id="KW-1133">Transmembrane helix</keyword>
<dbReference type="PIRSF" id="PIRSF019239">
    <property type="entry name" value="MrpE"/>
    <property type="match status" value="1"/>
</dbReference>